<keyword evidence="6" id="KW-1185">Reference proteome</keyword>
<dbReference type="InterPro" id="IPR048304">
    <property type="entry name" value="UbiD_Rift_dom"/>
</dbReference>
<dbReference type="EMBL" id="AP027081">
    <property type="protein sequence ID" value="BDU76042.1"/>
    <property type="molecule type" value="Genomic_DNA"/>
</dbReference>
<dbReference type="Pfam" id="PF01977">
    <property type="entry name" value="UbiD"/>
    <property type="match status" value="1"/>
</dbReference>
<evidence type="ECO:0000313" key="6">
    <source>
        <dbReference type="Proteomes" id="UP001228113"/>
    </source>
</evidence>
<dbReference type="Gene3D" id="3.40.1670.10">
    <property type="entry name" value="UbiD C-terminal domain-like"/>
    <property type="match status" value="1"/>
</dbReference>
<comment type="similarity">
    <text evidence="1">Belongs to the UbiD family.</text>
</comment>
<dbReference type="SUPFAM" id="SSF50475">
    <property type="entry name" value="FMN-binding split barrel"/>
    <property type="match status" value="1"/>
</dbReference>
<feature type="domain" description="3-octaprenyl-4-hydroxybenzoate carboxy-lyase-like N-terminal" evidence="3">
    <location>
        <begin position="28"/>
        <end position="104"/>
    </location>
</feature>
<dbReference type="InterPro" id="IPR049383">
    <property type="entry name" value="UbiD-like_N"/>
</dbReference>
<feature type="domain" description="3-octaprenyl-4-hydroxybenzoate carboxy-lyase-like C-terminal" evidence="4">
    <location>
        <begin position="329"/>
        <end position="452"/>
    </location>
</feature>
<dbReference type="GO" id="GO:0006744">
    <property type="term" value="P:ubiquinone biosynthetic process"/>
    <property type="evidence" value="ECO:0007669"/>
    <property type="project" value="TreeGrafter"/>
</dbReference>
<feature type="domain" description="3-octaprenyl-4-hydroxybenzoate carboxy-lyase-like Rift-related" evidence="2">
    <location>
        <begin position="121"/>
        <end position="322"/>
    </location>
</feature>
<accession>A0AA48KD82</accession>
<dbReference type="InterPro" id="IPR002830">
    <property type="entry name" value="UbiD"/>
</dbReference>
<dbReference type="FunFam" id="3.40.1670.10:FF:000003">
    <property type="entry name" value="Phenolic acid decarboxylase"/>
    <property type="match status" value="1"/>
</dbReference>
<proteinExistence type="inferred from homology"/>
<dbReference type="InterPro" id="IPR049381">
    <property type="entry name" value="UbiD-like_C"/>
</dbReference>
<dbReference type="PANTHER" id="PTHR30108">
    <property type="entry name" value="3-OCTAPRENYL-4-HYDROXYBENZOATE CARBOXY-LYASE-RELATED"/>
    <property type="match status" value="1"/>
</dbReference>
<dbReference type="RefSeq" id="WP_243333940.1">
    <property type="nucleotide sequence ID" value="NZ_AP027081.1"/>
</dbReference>
<reference evidence="5" key="1">
    <citation type="journal article" date="2023" name="Int. J. Syst. Evol. Microbiol.">
        <title>Mesoterricola silvestris gen. nov., sp. nov., Mesoterricola sediminis sp. nov., Geothrix oryzae sp. nov., Geothrix edaphica sp. nov., Geothrix rubra sp. nov., and Geothrix limicola sp. nov., six novel members of Acidobacteriota isolated from soils.</title>
        <authorList>
            <person name="Itoh H."/>
            <person name="Sugisawa Y."/>
            <person name="Mise K."/>
            <person name="Xu Z."/>
            <person name="Kuniyasu M."/>
            <person name="Ushijima N."/>
            <person name="Kawano K."/>
            <person name="Kobayashi E."/>
            <person name="Shiratori Y."/>
            <person name="Masuda Y."/>
            <person name="Senoo K."/>
        </authorList>
    </citation>
    <scope>NUCLEOTIDE SEQUENCE</scope>
    <source>
        <strain evidence="5">W786</strain>
    </source>
</reference>
<dbReference type="AlphaFoldDB" id="A0AA48KD82"/>
<gene>
    <name evidence="5" type="ORF">METESE_10000</name>
</gene>
<dbReference type="Proteomes" id="UP001228113">
    <property type="component" value="Chromosome"/>
</dbReference>
<dbReference type="Pfam" id="PF20696">
    <property type="entry name" value="UbiD_C"/>
    <property type="match status" value="1"/>
</dbReference>
<evidence type="ECO:0000259" key="2">
    <source>
        <dbReference type="Pfam" id="PF01977"/>
    </source>
</evidence>
<name>A0AA48KD82_9BACT</name>
<dbReference type="InterPro" id="IPR053417">
    <property type="entry name" value="PAD_UbiD-like"/>
</dbReference>
<dbReference type="GO" id="GO:0005829">
    <property type="term" value="C:cytosol"/>
    <property type="evidence" value="ECO:0007669"/>
    <property type="project" value="TreeGrafter"/>
</dbReference>
<dbReference type="NCBIfam" id="TIGR00148">
    <property type="entry name" value="UbiD family decarboxylase"/>
    <property type="match status" value="1"/>
</dbReference>
<evidence type="ECO:0000259" key="3">
    <source>
        <dbReference type="Pfam" id="PF20695"/>
    </source>
</evidence>
<protein>
    <submittedName>
        <fullName evidence="5">Phenolic acid decarboxylase subunit C</fullName>
    </submittedName>
</protein>
<dbReference type="NCBIfam" id="NF041204">
    <property type="entry name" value="VdcC"/>
    <property type="match status" value="1"/>
</dbReference>
<sequence length="490" mass="53969">MPTSTANGIVIPSAADSKVYHNLRDFLTELEANGQLVRVKDEVDPEEIGAAGRASANLKNGPAVLFEKVRGYRNPVVTMVHGSWANHALMMGMDKDTSVKDQFHELNRRWSMYPVPPVVVDDAPVKKNRVTENINLFEILSLYRINTYDAGCFLSKACIVSPDLDEPESHGKTNLGTYRMQVKGKDKLGIQALPFHDIGLQLAKAESMNKPLPVAICLGCDPITTFMASTPIRYDQSEYDYVGALNNGVPMQITKAPQTGMMIPAGCEVCIEGYIEPRVRECEGPFGEFPGSYSGARLQGVVRVTSVSFRDNPIFENLYLGIPWSEIDYLMALNTSVPLYQMLKDTFPEVQAVNAMYTHGIGVIVSTKVRFGGFGKAVAMRLLTTPHGMAYNKVIIVVDEYVDPFNLEQVMWAMTTRVDPDKDVSIIKNCPGMPLDPSSNPPGMHNKLIIDATTPKPPEAVCRETELLVAPAGTERWEGIIANLVKKARG</sequence>
<dbReference type="KEGG" id="msea:METESE_10000"/>
<dbReference type="SUPFAM" id="SSF143968">
    <property type="entry name" value="UbiD C-terminal domain-like"/>
    <property type="match status" value="1"/>
</dbReference>
<evidence type="ECO:0000256" key="1">
    <source>
        <dbReference type="ARBA" id="ARBA00010021"/>
    </source>
</evidence>
<evidence type="ECO:0000313" key="5">
    <source>
        <dbReference type="EMBL" id="BDU76042.1"/>
    </source>
</evidence>
<evidence type="ECO:0000259" key="4">
    <source>
        <dbReference type="Pfam" id="PF20696"/>
    </source>
</evidence>
<dbReference type="GO" id="GO:0008694">
    <property type="term" value="F:4-hydroxy-3-polyprenylbenzoate decarboxylase activity"/>
    <property type="evidence" value="ECO:0007669"/>
    <property type="project" value="TreeGrafter"/>
</dbReference>
<dbReference type="Pfam" id="PF20695">
    <property type="entry name" value="UbiD_N"/>
    <property type="match status" value="1"/>
</dbReference>
<dbReference type="PANTHER" id="PTHR30108:SF17">
    <property type="entry name" value="FERULIC ACID DECARBOXYLASE 1"/>
    <property type="match status" value="1"/>
</dbReference>
<organism evidence="5 6">
    <name type="scientific">Mesoterricola sediminis</name>
    <dbReference type="NCBI Taxonomy" id="2927980"/>
    <lineage>
        <taxon>Bacteria</taxon>
        <taxon>Pseudomonadati</taxon>
        <taxon>Acidobacteriota</taxon>
        <taxon>Holophagae</taxon>
        <taxon>Holophagales</taxon>
        <taxon>Holophagaceae</taxon>
        <taxon>Mesoterricola</taxon>
    </lineage>
</organism>